<reference evidence="1" key="1">
    <citation type="submission" date="2022-03" db="EMBL/GenBank/DDBJ databases">
        <title>Fererhizobium litorale gen. nov., sp. nov., isolated from sandy sediments of the Sea of Japan seashore.</title>
        <authorList>
            <person name="Romanenko L."/>
            <person name="Kurilenko V."/>
            <person name="Otstavnykh N."/>
            <person name="Svetashev V."/>
            <person name="Tekutyeva L."/>
            <person name="Isaeva M."/>
            <person name="Mikhailov V."/>
        </authorList>
    </citation>
    <scope>NUCLEOTIDE SEQUENCE</scope>
    <source>
        <strain evidence="1">KMM 9576</strain>
    </source>
</reference>
<comment type="caution">
    <text evidence="1">The sequence shown here is derived from an EMBL/GenBank/DDBJ whole genome shotgun (WGS) entry which is preliminary data.</text>
</comment>
<evidence type="ECO:0000313" key="1">
    <source>
        <dbReference type="EMBL" id="MDI7921744.1"/>
    </source>
</evidence>
<dbReference type="RefSeq" id="WP_311794281.1">
    <property type="nucleotide sequence ID" value="NZ_JALDYZ010000002.1"/>
</dbReference>
<name>A0AAE3U066_9HYPH</name>
<dbReference type="Proteomes" id="UP001161580">
    <property type="component" value="Unassembled WGS sequence"/>
</dbReference>
<sequence length="229" mass="24727">MSAFFSFKYADCVRLLTDAGWYSADGSLVAVSSKVISLDTLPVAITGRGLNGLETFETITEMCVAAEDAETVDDVLRAFQVFFDGMAIRGDRDFEFLIAAWSETQGAVHFVVACHKHWKVPTFKLIPLGEQILAGPVIGWGELAHLGIQPEAALEADFPLRHGAAVMTAMRKKASRIPGSRRDLFLVGGHCDLTTVTAGGVTTTKLCEWGDEIGKPIDPSRGLKEAVNV</sequence>
<organism evidence="1 2">
    <name type="scientific">Ferirhizobium litorale</name>
    <dbReference type="NCBI Taxonomy" id="2927786"/>
    <lineage>
        <taxon>Bacteria</taxon>
        <taxon>Pseudomonadati</taxon>
        <taxon>Pseudomonadota</taxon>
        <taxon>Alphaproteobacteria</taxon>
        <taxon>Hyphomicrobiales</taxon>
        <taxon>Rhizobiaceae</taxon>
        <taxon>Ferirhizobium</taxon>
    </lineage>
</organism>
<evidence type="ECO:0000313" key="2">
    <source>
        <dbReference type="Proteomes" id="UP001161580"/>
    </source>
</evidence>
<protein>
    <submittedName>
        <fullName evidence="1">Uncharacterized protein</fullName>
    </submittedName>
</protein>
<accession>A0AAE3U066</accession>
<gene>
    <name evidence="1" type="ORF">MRS75_06545</name>
</gene>
<proteinExistence type="predicted"/>
<keyword evidence="2" id="KW-1185">Reference proteome</keyword>
<dbReference type="AlphaFoldDB" id="A0AAE3U066"/>
<dbReference type="EMBL" id="JALDYZ010000002">
    <property type="protein sequence ID" value="MDI7921744.1"/>
    <property type="molecule type" value="Genomic_DNA"/>
</dbReference>